<evidence type="ECO:0000313" key="2">
    <source>
        <dbReference type="Proteomes" id="UP000515733"/>
    </source>
</evidence>
<evidence type="ECO:0000313" key="1">
    <source>
        <dbReference type="EMBL" id="CAB1369413.1"/>
    </source>
</evidence>
<protein>
    <recommendedName>
        <fullName evidence="3">Phosphate ABC transporter substrate-binding protein</fullName>
    </recommendedName>
</protein>
<dbReference type="OrthoDB" id="5368589at2"/>
<dbReference type="RefSeq" id="WP_145772100.1">
    <property type="nucleotide sequence ID" value="NZ_LR778301.1"/>
</dbReference>
<dbReference type="EMBL" id="LR778301">
    <property type="protein sequence ID" value="CAB1369413.1"/>
    <property type="molecule type" value="Genomic_DNA"/>
</dbReference>
<sequence length="133" mass="14444">MLFLLLLILSWAATGGELLLVAHRDLPAVSLSREDVADLFLGKRRIYAGALVLSPMDVANEGLREGFYQAVAGFSSNRVRGYWAQQVFTGRSRPPREVGPAEAGEIIVKEKGVVTYLPVVPAGARILLRLSVP</sequence>
<dbReference type="Proteomes" id="UP000515733">
    <property type="component" value="Chromosome"/>
</dbReference>
<proteinExistence type="predicted"/>
<evidence type="ECO:0008006" key="3">
    <source>
        <dbReference type="Google" id="ProtNLM"/>
    </source>
</evidence>
<name>A0A6S6Y266_9PROT</name>
<accession>A0A6S6Y266</accession>
<reference evidence="1 2" key="1">
    <citation type="submission" date="2020-03" db="EMBL/GenBank/DDBJ databases">
        <authorList>
            <consortium name="Genoscope - CEA"/>
            <person name="William W."/>
        </authorList>
    </citation>
    <scope>NUCLEOTIDE SEQUENCE [LARGE SCALE GENOMIC DNA]</scope>
    <source>
        <strain evidence="2">DSM 16959</strain>
    </source>
</reference>
<organism evidence="1 2">
    <name type="scientific">Denitratisoma oestradiolicum</name>
    <dbReference type="NCBI Taxonomy" id="311182"/>
    <lineage>
        <taxon>Bacteria</taxon>
        <taxon>Pseudomonadati</taxon>
        <taxon>Pseudomonadota</taxon>
        <taxon>Betaproteobacteria</taxon>
        <taxon>Nitrosomonadales</taxon>
        <taxon>Sterolibacteriaceae</taxon>
        <taxon>Denitratisoma</taxon>
    </lineage>
</organism>
<dbReference type="KEGG" id="doe:DENOEST_2248"/>
<gene>
    <name evidence="1" type="ORF">DENOEST_2248</name>
</gene>
<dbReference type="AlphaFoldDB" id="A0A6S6Y266"/>
<keyword evidence="2" id="KW-1185">Reference proteome</keyword>